<dbReference type="OrthoDB" id="3871496at2"/>
<gene>
    <name evidence="1" type="ORF">Kpho01_22570</name>
</gene>
<dbReference type="Proteomes" id="UP001165143">
    <property type="component" value="Unassembled WGS sequence"/>
</dbReference>
<evidence type="ECO:0000313" key="1">
    <source>
        <dbReference type="EMBL" id="GLW54246.1"/>
    </source>
</evidence>
<accession>A0A9W6PFN6</accession>
<organism evidence="1 2">
    <name type="scientific">Kitasatospora phosalacinea</name>
    <dbReference type="NCBI Taxonomy" id="2065"/>
    <lineage>
        <taxon>Bacteria</taxon>
        <taxon>Bacillati</taxon>
        <taxon>Actinomycetota</taxon>
        <taxon>Actinomycetes</taxon>
        <taxon>Kitasatosporales</taxon>
        <taxon>Streptomycetaceae</taxon>
        <taxon>Kitasatospora</taxon>
    </lineage>
</organism>
<evidence type="ECO:0000313" key="2">
    <source>
        <dbReference type="Proteomes" id="UP001165143"/>
    </source>
</evidence>
<comment type="caution">
    <text evidence="1">The sequence shown here is derived from an EMBL/GenBank/DDBJ whole genome shotgun (WGS) entry which is preliminary data.</text>
</comment>
<sequence>MSLHLPGELEALRELLDDWTAHRNFDMVVAIGEDRGLDHARLCWEALEPRGLVSTVCRCRGRSHRGPHGVRQMQDRLGVRVAAAEAADWMALTLGQSLVFGSLGAVREARVLAEPLVGLLGPDADWRANGYAAHPPPDGRNASWSPVTVWTFDAALVGVGDGRTVVAVATGED</sequence>
<dbReference type="AlphaFoldDB" id="A0A9W6PFN6"/>
<dbReference type="EMBL" id="BSRX01000011">
    <property type="protein sequence ID" value="GLW54246.1"/>
    <property type="molecule type" value="Genomic_DNA"/>
</dbReference>
<reference evidence="1" key="1">
    <citation type="submission" date="2023-02" db="EMBL/GenBank/DDBJ databases">
        <title>Kitasatospora phosalacinea NBRC 14362.</title>
        <authorList>
            <person name="Ichikawa N."/>
            <person name="Sato H."/>
            <person name="Tonouchi N."/>
        </authorList>
    </citation>
    <scope>NUCLEOTIDE SEQUENCE</scope>
    <source>
        <strain evidence="1">NBRC 14362</strain>
    </source>
</reference>
<name>A0A9W6PFN6_9ACTN</name>
<proteinExistence type="predicted"/>
<dbReference type="RefSeq" id="WP_033253457.1">
    <property type="nucleotide sequence ID" value="NZ_BSRX01000011.1"/>
</dbReference>
<protein>
    <submittedName>
        <fullName evidence="1">Uncharacterized protein</fullName>
    </submittedName>
</protein>